<dbReference type="EMBL" id="JARWAM010000036">
    <property type="protein sequence ID" value="MDR5907859.1"/>
    <property type="molecule type" value="Genomic_DNA"/>
</dbReference>
<protein>
    <submittedName>
        <fullName evidence="3">TRAP transporter substrate-binding protein</fullName>
    </submittedName>
</protein>
<keyword evidence="4" id="KW-1185">Reference proteome</keyword>
<dbReference type="Proteomes" id="UP001251374">
    <property type="component" value="Unassembled WGS sequence"/>
</dbReference>
<feature type="chain" id="PRO_5047375298" evidence="2">
    <location>
        <begin position="26"/>
        <end position="324"/>
    </location>
</feature>
<evidence type="ECO:0000313" key="4">
    <source>
        <dbReference type="Proteomes" id="UP001251374"/>
    </source>
</evidence>
<dbReference type="PANTHER" id="PTHR33376">
    <property type="match status" value="1"/>
</dbReference>
<keyword evidence="1 2" id="KW-0732">Signal</keyword>
<dbReference type="Pfam" id="PF03480">
    <property type="entry name" value="DctP"/>
    <property type="match status" value="1"/>
</dbReference>
<comment type="caution">
    <text evidence="3">The sequence shown here is derived from an EMBL/GenBank/DDBJ whole genome shotgun (WGS) entry which is preliminary data.</text>
</comment>
<dbReference type="InterPro" id="IPR038404">
    <property type="entry name" value="TRAP_DctP_sf"/>
</dbReference>
<accession>A0ABU1HM66</accession>
<dbReference type="RefSeq" id="WP_309725556.1">
    <property type="nucleotide sequence ID" value="NZ_JARWAM010000036.1"/>
</dbReference>
<dbReference type="NCBIfam" id="NF037995">
    <property type="entry name" value="TRAP_S1"/>
    <property type="match status" value="1"/>
</dbReference>
<organism evidence="3 4">
    <name type="scientific">Franzmannia qiaohouensis</name>
    <dbReference type="NCBI Taxonomy" id="1329370"/>
    <lineage>
        <taxon>Bacteria</taxon>
        <taxon>Pseudomonadati</taxon>
        <taxon>Pseudomonadota</taxon>
        <taxon>Gammaproteobacteria</taxon>
        <taxon>Oceanospirillales</taxon>
        <taxon>Halomonadaceae</taxon>
        <taxon>Franzmannia</taxon>
    </lineage>
</organism>
<name>A0ABU1HM66_9GAMM</name>
<gene>
    <name evidence="3" type="ORF">QC821_21520</name>
</gene>
<feature type="signal peptide" evidence="2">
    <location>
        <begin position="1"/>
        <end position="25"/>
    </location>
</feature>
<proteinExistence type="predicted"/>
<dbReference type="InterPro" id="IPR018389">
    <property type="entry name" value="DctP_fam"/>
</dbReference>
<evidence type="ECO:0000256" key="1">
    <source>
        <dbReference type="ARBA" id="ARBA00022729"/>
    </source>
</evidence>
<evidence type="ECO:0000313" key="3">
    <source>
        <dbReference type="EMBL" id="MDR5907859.1"/>
    </source>
</evidence>
<dbReference type="Gene3D" id="3.40.190.170">
    <property type="entry name" value="Bacterial extracellular solute-binding protein, family 7"/>
    <property type="match status" value="1"/>
</dbReference>
<reference evidence="3 4" key="1">
    <citation type="submission" date="2023-04" db="EMBL/GenBank/DDBJ databases">
        <title>A long-awaited taxogenomic arrangement of the family Halomonadaceae.</title>
        <authorList>
            <person name="De La Haba R."/>
            <person name="Chuvochina M."/>
            <person name="Wittouck S."/>
            <person name="Arahal D.R."/>
            <person name="Sanchez-Porro C."/>
            <person name="Hugenholtz P."/>
            <person name="Ventosa A."/>
        </authorList>
    </citation>
    <scope>NUCLEOTIDE SEQUENCE [LARGE SCALE GENOMIC DNA]</scope>
    <source>
        <strain evidence="3 4">DSM 26770</strain>
    </source>
</reference>
<evidence type="ECO:0000256" key="2">
    <source>
        <dbReference type="SAM" id="SignalP"/>
    </source>
</evidence>
<sequence length="324" mass="35769">MNTRTASRLVIASLASFGIAAHASATELAIAIHTEPSHAMFKVGERLKEAIESDTNGEYTVTLLGTEVGGERDHLEGASFGEYAIALGGSMPMTLYASEFSAADLPFVYSSSEQARQVYEGDTGELINEQLIAQGNMRLVGLSARNPRNLTSNSAVETPEDIQGVRMRVPEIAPWIQIWEEIGALPSPIAWPEVYTSLQTGVIDMQENPVDLIHAGRIHEVQSHLNKTEHVYSFFHWLMNEDFYQGLSDENREIILDAIEDATTWGNEMVANGQDDLYEELQELGMTVVEPDVAAFHEAAEPAIRDIADSYHPAVRDYVMSLLE</sequence>
<dbReference type="CDD" id="cd13603">
    <property type="entry name" value="PBP2_TRAP_Siap_TeaA_like"/>
    <property type="match status" value="1"/>
</dbReference>
<dbReference type="PANTHER" id="PTHR33376:SF4">
    <property type="entry name" value="SIALIC ACID-BINDING PERIPLASMIC PROTEIN SIAP"/>
    <property type="match status" value="1"/>
</dbReference>